<proteinExistence type="predicted"/>
<dbReference type="RefSeq" id="XP_041188643.1">
    <property type="nucleotide sequence ID" value="XM_041340923.1"/>
</dbReference>
<gene>
    <name evidence="1" type="ORF">BJ212DRAFT_1485077</name>
</gene>
<reference evidence="1" key="1">
    <citation type="journal article" date="2020" name="New Phytol.">
        <title>Comparative genomics reveals dynamic genome evolution in host specialist ectomycorrhizal fungi.</title>
        <authorList>
            <person name="Lofgren L.A."/>
            <person name="Nguyen N.H."/>
            <person name="Vilgalys R."/>
            <person name="Ruytinx J."/>
            <person name="Liao H.L."/>
            <person name="Branco S."/>
            <person name="Kuo A."/>
            <person name="LaButti K."/>
            <person name="Lipzen A."/>
            <person name="Andreopoulos W."/>
            <person name="Pangilinan J."/>
            <person name="Riley R."/>
            <person name="Hundley H."/>
            <person name="Na H."/>
            <person name="Barry K."/>
            <person name="Grigoriev I.V."/>
            <person name="Stajich J.E."/>
            <person name="Kennedy P.G."/>
        </authorList>
    </citation>
    <scope>NUCLEOTIDE SEQUENCE</scope>
    <source>
        <strain evidence="1">MN1</strain>
    </source>
</reference>
<comment type="caution">
    <text evidence="1">The sequence shown here is derived from an EMBL/GenBank/DDBJ whole genome shotgun (WGS) entry which is preliminary data.</text>
</comment>
<keyword evidence="2" id="KW-1185">Reference proteome</keyword>
<organism evidence="1 2">
    <name type="scientific">Suillus subaureus</name>
    <dbReference type="NCBI Taxonomy" id="48587"/>
    <lineage>
        <taxon>Eukaryota</taxon>
        <taxon>Fungi</taxon>
        <taxon>Dikarya</taxon>
        <taxon>Basidiomycota</taxon>
        <taxon>Agaricomycotina</taxon>
        <taxon>Agaricomycetes</taxon>
        <taxon>Agaricomycetidae</taxon>
        <taxon>Boletales</taxon>
        <taxon>Suillineae</taxon>
        <taxon>Suillaceae</taxon>
        <taxon>Suillus</taxon>
    </lineage>
</organism>
<sequence length="231" mass="26129">MVYSRKKKKDIIDKAITDSVPQFYGPDAVFQTFITNAHHKQVANAFSTKHGKMINFAWDGACNAFQLLPLQGHTLPADQYRIARVSLIIQGTDPLLFMHDFYFNENNNIIVHTRFKSRFVTANVIRFIWYWSNTSFLNTSSLKTIKNIIGIAGAATYCTLYEQGMAQLDIDLFGGKAHHDKFKEIVCAFDGLTGAEKTDLEQHFRYILEIGPLQARGQSSLASDSEMSDSM</sequence>
<dbReference type="GeneID" id="64634939"/>
<dbReference type="Proteomes" id="UP000807769">
    <property type="component" value="Unassembled WGS sequence"/>
</dbReference>
<accession>A0A9P7E108</accession>
<protein>
    <submittedName>
        <fullName evidence="1">Uncharacterized protein</fullName>
    </submittedName>
</protein>
<evidence type="ECO:0000313" key="1">
    <source>
        <dbReference type="EMBL" id="KAG1808428.1"/>
    </source>
</evidence>
<dbReference type="EMBL" id="JABBWG010000038">
    <property type="protein sequence ID" value="KAG1808428.1"/>
    <property type="molecule type" value="Genomic_DNA"/>
</dbReference>
<evidence type="ECO:0000313" key="2">
    <source>
        <dbReference type="Proteomes" id="UP000807769"/>
    </source>
</evidence>
<dbReference type="OrthoDB" id="2679012at2759"/>
<name>A0A9P7E108_9AGAM</name>
<dbReference type="AlphaFoldDB" id="A0A9P7E108"/>